<dbReference type="FunFam" id="3.90.850.10:FF:000008">
    <property type="entry name" value="FAA hydrolase family protein"/>
    <property type="match status" value="1"/>
</dbReference>
<dbReference type="PANTHER" id="PTHR42796:SF4">
    <property type="entry name" value="FUMARYLACETOACETATE HYDROLASE DOMAIN-CONTAINING PROTEIN 2A"/>
    <property type="match status" value="1"/>
</dbReference>
<dbReference type="GO" id="GO:0046872">
    <property type="term" value="F:metal ion binding"/>
    <property type="evidence" value="ECO:0007669"/>
    <property type="project" value="UniProtKB-KW"/>
</dbReference>
<evidence type="ECO:0000256" key="1">
    <source>
        <dbReference type="ARBA" id="ARBA00010211"/>
    </source>
</evidence>
<comment type="caution">
    <text evidence="4">The sequence shown here is derived from an EMBL/GenBank/DDBJ whole genome shotgun (WGS) entry which is preliminary data.</text>
</comment>
<protein>
    <submittedName>
        <fullName evidence="4">2-keto-4-pentenoate hydratase/2-oxohepta-3-ene-1,7-dioic acid hydratase in catechol pathway</fullName>
    </submittedName>
</protein>
<gene>
    <name evidence="4" type="ORF">FHR90_002872</name>
</gene>
<dbReference type="PANTHER" id="PTHR42796">
    <property type="entry name" value="FUMARYLACETOACETATE HYDROLASE DOMAIN-CONTAINING PROTEIN 2A-RELATED"/>
    <property type="match status" value="1"/>
</dbReference>
<dbReference type="Proteomes" id="UP000557688">
    <property type="component" value="Unassembled WGS sequence"/>
</dbReference>
<sequence length="310" mass="33669">MGQGDLPRLTRDGDQPARIARGSRTETTVMKFASVTIAGRPSWGIIEDNTFCDLGALLAHRVPDLSAAIATGDLKALAMHKVEAHRYDVGDLAWLPVIPEPSKIICVGLNYEKHRKETGRAEVAHPTIFLRVADSQTGHGCPILRPKVSTQLDYEGELAVIIGKPGRYIPAAEAWSYVAGYSCYNDGSIRDWQWHTHQFSPGKNFPQTGAFGPMLVTPDEVGDLASLRLQTRLNGEVMQDAVFGDMIFDIPTLIEYASSFTPLAPGDVIVSGTPGGVGAKRKPPVWMKPGDVVEVEIDRVGLLINTIADE</sequence>
<dbReference type="Pfam" id="PF01557">
    <property type="entry name" value="FAA_hydrolase"/>
    <property type="match status" value="1"/>
</dbReference>
<evidence type="ECO:0000259" key="3">
    <source>
        <dbReference type="Pfam" id="PF01557"/>
    </source>
</evidence>
<comment type="similarity">
    <text evidence="1">Belongs to the FAH family.</text>
</comment>
<dbReference type="EMBL" id="JACHXV010000015">
    <property type="protein sequence ID" value="MBB3175025.1"/>
    <property type="molecule type" value="Genomic_DNA"/>
</dbReference>
<keyword evidence="5" id="KW-1185">Reference proteome</keyword>
<organism evidence="4 5">
    <name type="scientific">Endobacter medicaginis</name>
    <dbReference type="NCBI Taxonomy" id="1181271"/>
    <lineage>
        <taxon>Bacteria</taxon>
        <taxon>Pseudomonadati</taxon>
        <taxon>Pseudomonadota</taxon>
        <taxon>Alphaproteobacteria</taxon>
        <taxon>Acetobacterales</taxon>
        <taxon>Acetobacteraceae</taxon>
        <taxon>Endobacter</taxon>
    </lineage>
</organism>
<proteinExistence type="inferred from homology"/>
<dbReference type="GO" id="GO:0044281">
    <property type="term" value="P:small molecule metabolic process"/>
    <property type="evidence" value="ECO:0007669"/>
    <property type="project" value="UniProtKB-ARBA"/>
</dbReference>
<reference evidence="4 5" key="1">
    <citation type="submission" date="2020-08" db="EMBL/GenBank/DDBJ databases">
        <title>Genomic Encyclopedia of Type Strains, Phase III (KMG-III): the genomes of soil and plant-associated and newly described type strains.</title>
        <authorList>
            <person name="Whitman W."/>
        </authorList>
    </citation>
    <scope>NUCLEOTIDE SEQUENCE [LARGE SCALE GENOMIC DNA]</scope>
    <source>
        <strain evidence="4 5">CECT 8088</strain>
    </source>
</reference>
<dbReference type="InterPro" id="IPR051121">
    <property type="entry name" value="FAH"/>
</dbReference>
<dbReference type="SUPFAM" id="SSF56529">
    <property type="entry name" value="FAH"/>
    <property type="match status" value="1"/>
</dbReference>
<feature type="domain" description="Fumarylacetoacetase-like C-terminal" evidence="3">
    <location>
        <begin position="103"/>
        <end position="307"/>
    </location>
</feature>
<dbReference type="GO" id="GO:0003824">
    <property type="term" value="F:catalytic activity"/>
    <property type="evidence" value="ECO:0007669"/>
    <property type="project" value="InterPro"/>
</dbReference>
<dbReference type="Gene3D" id="3.90.850.10">
    <property type="entry name" value="Fumarylacetoacetase-like, C-terminal domain"/>
    <property type="match status" value="1"/>
</dbReference>
<name>A0A839V2C6_9PROT</name>
<dbReference type="InterPro" id="IPR011234">
    <property type="entry name" value="Fumarylacetoacetase-like_C"/>
</dbReference>
<evidence type="ECO:0000256" key="2">
    <source>
        <dbReference type="ARBA" id="ARBA00022723"/>
    </source>
</evidence>
<evidence type="ECO:0000313" key="5">
    <source>
        <dbReference type="Proteomes" id="UP000557688"/>
    </source>
</evidence>
<keyword evidence="2" id="KW-0479">Metal-binding</keyword>
<dbReference type="InterPro" id="IPR036663">
    <property type="entry name" value="Fumarylacetoacetase_C_sf"/>
</dbReference>
<evidence type="ECO:0000313" key="4">
    <source>
        <dbReference type="EMBL" id="MBB3175025.1"/>
    </source>
</evidence>
<dbReference type="RefSeq" id="WP_266152826.1">
    <property type="nucleotide sequence ID" value="NZ_JABXXQ010000078.1"/>
</dbReference>
<accession>A0A839V2C6</accession>
<dbReference type="AlphaFoldDB" id="A0A839V2C6"/>